<evidence type="ECO:0000313" key="3">
    <source>
        <dbReference type="Proteomes" id="UP001331936"/>
    </source>
</evidence>
<accession>A0ABU7JNU4</accession>
<dbReference type="InterPro" id="IPR029058">
    <property type="entry name" value="AB_hydrolase_fold"/>
</dbReference>
<keyword evidence="2" id="KW-0378">Hydrolase</keyword>
<dbReference type="PANTHER" id="PTHR23024:SF24">
    <property type="entry name" value="ALPHA_BETA HYDROLASE FOLD-3 DOMAIN-CONTAINING PROTEIN"/>
    <property type="match status" value="1"/>
</dbReference>
<name>A0ABU7JNU4_9NOCA</name>
<dbReference type="Gene3D" id="3.40.50.1820">
    <property type="entry name" value="alpha/beta hydrolase"/>
    <property type="match status" value="1"/>
</dbReference>
<comment type="caution">
    <text evidence="2">The sequence shown here is derived from an EMBL/GenBank/DDBJ whole genome shotgun (WGS) entry which is preliminary data.</text>
</comment>
<sequence>MPLSPEAQQIVDASARRMGKPMYEIPVPELRAVLAAGAIPATTPIHHSEDLLVPSAAGGVPIRIYRPSDDEGLPVVQWMHSGGFAVGGLDQNEEYLRSLSNAAGVIVVSVDYRLAPEHRYPAALDDCRAVWEWMMTVPDALASADVRRAVLAGESAGGTLTFALAQQFRDRGLLMPAAQISMYGTATMQVTNPEFETVLLSPADCHRFWDLYVPDSAERDSPYVNPAAATDLSGLPPAFVVTAEIDPTRDGTEKYARNLQASGVEVELRRYDGMMHGFATMTTALPPARQLFEHLVAYLNRIPASDSAADRR</sequence>
<proteinExistence type="predicted"/>
<evidence type="ECO:0000313" key="2">
    <source>
        <dbReference type="EMBL" id="MEE2031139.1"/>
    </source>
</evidence>
<dbReference type="Pfam" id="PF07859">
    <property type="entry name" value="Abhydrolase_3"/>
    <property type="match status" value="1"/>
</dbReference>
<feature type="domain" description="Alpha/beta hydrolase fold-3" evidence="1">
    <location>
        <begin position="78"/>
        <end position="279"/>
    </location>
</feature>
<dbReference type="InterPro" id="IPR050466">
    <property type="entry name" value="Carboxylest/Gibb_receptor"/>
</dbReference>
<dbReference type="PANTHER" id="PTHR23024">
    <property type="entry name" value="ARYLACETAMIDE DEACETYLASE"/>
    <property type="match status" value="1"/>
</dbReference>
<dbReference type="InterPro" id="IPR013094">
    <property type="entry name" value="AB_hydrolase_3"/>
</dbReference>
<evidence type="ECO:0000259" key="1">
    <source>
        <dbReference type="Pfam" id="PF07859"/>
    </source>
</evidence>
<protein>
    <submittedName>
        <fullName evidence="2">Alpha/beta hydrolase</fullName>
    </submittedName>
</protein>
<organism evidence="2 3">
    <name type="scientific">Rhodococcus chondri</name>
    <dbReference type="NCBI Taxonomy" id="3065941"/>
    <lineage>
        <taxon>Bacteria</taxon>
        <taxon>Bacillati</taxon>
        <taxon>Actinomycetota</taxon>
        <taxon>Actinomycetes</taxon>
        <taxon>Mycobacteriales</taxon>
        <taxon>Nocardiaceae</taxon>
        <taxon>Rhodococcus</taxon>
    </lineage>
</organism>
<dbReference type="SUPFAM" id="SSF53474">
    <property type="entry name" value="alpha/beta-Hydrolases"/>
    <property type="match status" value="1"/>
</dbReference>
<keyword evidence="3" id="KW-1185">Reference proteome</keyword>
<dbReference type="RefSeq" id="WP_330150563.1">
    <property type="nucleotide sequence ID" value="NZ_JAUZMZ010000009.1"/>
</dbReference>
<dbReference type="GO" id="GO:0016787">
    <property type="term" value="F:hydrolase activity"/>
    <property type="evidence" value="ECO:0007669"/>
    <property type="project" value="UniProtKB-KW"/>
</dbReference>
<dbReference type="Proteomes" id="UP001331936">
    <property type="component" value="Unassembled WGS sequence"/>
</dbReference>
<dbReference type="EMBL" id="JAUZMZ010000009">
    <property type="protein sequence ID" value="MEE2031139.1"/>
    <property type="molecule type" value="Genomic_DNA"/>
</dbReference>
<reference evidence="2 3" key="1">
    <citation type="submission" date="2023-08" db="EMBL/GenBank/DDBJ databases">
        <authorList>
            <person name="Girao M."/>
            <person name="Carvalho M.F."/>
        </authorList>
    </citation>
    <scope>NUCLEOTIDE SEQUENCE [LARGE SCALE GENOMIC DNA]</scope>
    <source>
        <strain evidence="2 3">CC-R104</strain>
    </source>
</reference>
<gene>
    <name evidence="2" type="ORF">Q8814_03235</name>
</gene>